<dbReference type="EMBL" id="CP097331">
    <property type="protein sequence ID" value="URF06325.1"/>
    <property type="molecule type" value="Genomic_DNA"/>
</dbReference>
<dbReference type="EMBL" id="VCIZ01000007">
    <property type="protein sequence ID" value="TSP12021.1"/>
    <property type="molecule type" value="Genomic_DNA"/>
</dbReference>
<comment type="function">
    <text evidence="1">Required for disulfide bond formation in some periplasmic proteins. Acts by transferring its disulfide bond to other proteins and is reduced in the process.</text>
</comment>
<name>A0AAE9I768_9BURK</name>
<dbReference type="Proteomes" id="UP000318943">
    <property type="component" value="Unassembled WGS sequence"/>
</dbReference>
<dbReference type="NCBIfam" id="NF008657">
    <property type="entry name" value="PRK11657.1"/>
    <property type="match status" value="1"/>
</dbReference>
<dbReference type="Gene3D" id="3.40.30.10">
    <property type="entry name" value="Glutaredoxin"/>
    <property type="match status" value="1"/>
</dbReference>
<proteinExistence type="inferred from homology"/>
<organism evidence="4 6">
    <name type="scientific">Cupriavidus campinensis</name>
    <dbReference type="NCBI Taxonomy" id="151783"/>
    <lineage>
        <taxon>Bacteria</taxon>
        <taxon>Pseudomonadati</taxon>
        <taxon>Pseudomonadota</taxon>
        <taxon>Betaproteobacteria</taxon>
        <taxon>Burkholderiales</taxon>
        <taxon>Burkholderiaceae</taxon>
        <taxon>Cupriavidus</taxon>
    </lineage>
</organism>
<dbReference type="InterPro" id="IPR009094">
    <property type="entry name" value="DiS-bond_isomerase_DsbC/G_N_sf"/>
</dbReference>
<dbReference type="InterPro" id="IPR011767">
    <property type="entry name" value="GLR_AS"/>
</dbReference>
<dbReference type="GO" id="GO:0016491">
    <property type="term" value="F:oxidoreductase activity"/>
    <property type="evidence" value="ECO:0007669"/>
    <property type="project" value="UniProtKB-KW"/>
</dbReference>
<keyword evidence="4" id="KW-0560">Oxidoreductase</keyword>
<keyword evidence="5" id="KW-1185">Reference proteome</keyword>
<dbReference type="PROSITE" id="PS00195">
    <property type="entry name" value="GLUTAREDOXIN_1"/>
    <property type="match status" value="1"/>
</dbReference>
<dbReference type="Proteomes" id="UP001056132">
    <property type="component" value="Chromosome 2"/>
</dbReference>
<accession>A0AAE9I768</accession>
<dbReference type="InterPro" id="IPR036249">
    <property type="entry name" value="Thioredoxin-like_sf"/>
</dbReference>
<dbReference type="CDD" id="cd03020">
    <property type="entry name" value="DsbA_DsbC_DsbG"/>
    <property type="match status" value="1"/>
</dbReference>
<gene>
    <name evidence="4" type="primary">dsbG</name>
    <name evidence="3" type="ORF">FGG12_13445</name>
    <name evidence="4" type="ORF">M5D45_24750</name>
</gene>
<dbReference type="AlphaFoldDB" id="A0AAE9I768"/>
<evidence type="ECO:0000313" key="3">
    <source>
        <dbReference type="EMBL" id="TSP12021.1"/>
    </source>
</evidence>
<dbReference type="Pfam" id="PF13098">
    <property type="entry name" value="Thioredoxin_2"/>
    <property type="match status" value="1"/>
</dbReference>
<comment type="similarity">
    <text evidence="1">Belongs to the thioredoxin family. DsbC subfamily.</text>
</comment>
<reference evidence="3 5" key="1">
    <citation type="submission" date="2019-05" db="EMBL/GenBank/DDBJ databases">
        <title>Whole genome sequence analysis of Cupriavidus campinensis S14E4C strain.</title>
        <authorList>
            <person name="Abbaszade G."/>
            <person name="Szabo A."/>
            <person name="Toumi M."/>
            <person name="Toth E."/>
        </authorList>
    </citation>
    <scope>NUCLEOTIDE SEQUENCE [LARGE SCALE GENOMIC DNA]</scope>
    <source>
        <strain evidence="3 5">S14E4C</strain>
    </source>
</reference>
<protein>
    <recommendedName>
        <fullName evidence="1">Thiol:disulfide interchange protein</fullName>
    </recommendedName>
</protein>
<feature type="domain" description="Thioredoxin-like fold" evidence="2">
    <location>
        <begin position="157"/>
        <end position="278"/>
    </location>
</feature>
<dbReference type="InterPro" id="IPR033954">
    <property type="entry name" value="DiS-bond_Isoase_DsbC/G"/>
</dbReference>
<evidence type="ECO:0000259" key="2">
    <source>
        <dbReference type="Pfam" id="PF13098"/>
    </source>
</evidence>
<sequence>MNTRRFCATCCGDPSSANETFPLRMSNPIFRKPKIAVLSAACAGTLLTFLCIAEPSMAGGASEYPGVIQDAVKNGIIIVKSFPAASGLTGWVLERDGEHSIVYTTGDRKTMLIGNLVTDNGKILSAEYEDRYIPKADFSGLYAELEKTPQVVEGTQANPKRVLYIFTDPECPYCHLAWKALQPYEAAGLQVRWVMVAVIKPSSLPKAVEILGSADKTATFRSMESNHGKPWTATLKMEPGKAASIQKGLESNAILMERFKFGGTPGFVWKDEKGEVHLQAGMPKLSELTRITGLPRQKISDPELARFQ</sequence>
<dbReference type="KEGG" id="ccam:M5D45_24750"/>
<dbReference type="GO" id="GO:0042597">
    <property type="term" value="C:periplasmic space"/>
    <property type="evidence" value="ECO:0007669"/>
    <property type="project" value="UniProtKB-SubCell"/>
</dbReference>
<evidence type="ECO:0000313" key="5">
    <source>
        <dbReference type="Proteomes" id="UP000318943"/>
    </source>
</evidence>
<dbReference type="InterPro" id="IPR012336">
    <property type="entry name" value="Thioredoxin-like_fold"/>
</dbReference>
<keyword evidence="1" id="KW-0732">Signal</keyword>
<dbReference type="Gene3D" id="3.10.450.70">
    <property type="entry name" value="Disulphide bond isomerase, DsbC/G, N-terminal"/>
    <property type="match status" value="1"/>
</dbReference>
<dbReference type="SUPFAM" id="SSF52833">
    <property type="entry name" value="Thioredoxin-like"/>
    <property type="match status" value="1"/>
</dbReference>
<evidence type="ECO:0000313" key="6">
    <source>
        <dbReference type="Proteomes" id="UP001056132"/>
    </source>
</evidence>
<dbReference type="PANTHER" id="PTHR35272:SF4">
    <property type="entry name" value="THIOL:DISULFIDE INTERCHANGE PROTEIN DSBG"/>
    <property type="match status" value="1"/>
</dbReference>
<dbReference type="PANTHER" id="PTHR35272">
    <property type="entry name" value="THIOL:DISULFIDE INTERCHANGE PROTEIN DSBC-RELATED"/>
    <property type="match status" value="1"/>
</dbReference>
<comment type="subcellular location">
    <subcellularLocation>
        <location evidence="1">Periplasm</location>
    </subcellularLocation>
</comment>
<evidence type="ECO:0000313" key="4">
    <source>
        <dbReference type="EMBL" id="URF06325.1"/>
    </source>
</evidence>
<evidence type="ECO:0000256" key="1">
    <source>
        <dbReference type="RuleBase" id="RU364038"/>
    </source>
</evidence>
<dbReference type="SUPFAM" id="SSF54423">
    <property type="entry name" value="DsbC/DsbG N-terminal domain-like"/>
    <property type="match status" value="1"/>
</dbReference>
<reference evidence="4" key="2">
    <citation type="journal article" date="2022" name="Microbiol. Resour. Announc.">
        <title>Genome Sequence of Cupriavidus campinensis Strain G5, a Member of a Bacterial Consortium Capable of Polyethylene Degradation.</title>
        <authorList>
            <person name="Schneider B."/>
            <person name="Pfeiffer F."/>
            <person name="Dyall-Smith M."/>
            <person name="Kunte H.J."/>
        </authorList>
    </citation>
    <scope>NUCLEOTIDE SEQUENCE</scope>
    <source>
        <strain evidence="4">G5</strain>
    </source>
</reference>
<reference evidence="4" key="3">
    <citation type="submission" date="2022-05" db="EMBL/GenBank/DDBJ databases">
        <authorList>
            <person name="Kunte H.-J."/>
        </authorList>
    </citation>
    <scope>NUCLEOTIDE SEQUENCE</scope>
    <source>
        <strain evidence="4">G5</strain>
    </source>
</reference>
<keyword evidence="1" id="KW-0676">Redox-active center</keyword>
<dbReference type="RefSeq" id="WP_144198174.1">
    <property type="nucleotide sequence ID" value="NZ_CP097331.1"/>
</dbReference>
<keyword evidence="1" id="KW-0574">Periplasm</keyword>
<dbReference type="InterPro" id="IPR051470">
    <property type="entry name" value="Thiol:disulfide_interchange"/>
</dbReference>